<dbReference type="Pfam" id="PF14065">
    <property type="entry name" value="Pvc16_N"/>
    <property type="match status" value="1"/>
</dbReference>
<dbReference type="OrthoDB" id="527247at2"/>
<dbReference type="Proteomes" id="UP000246569">
    <property type="component" value="Unassembled WGS sequence"/>
</dbReference>
<protein>
    <submittedName>
        <fullName evidence="2">Uncharacterized protein DUF4255</fullName>
    </submittedName>
</protein>
<reference evidence="2 3" key="1">
    <citation type="submission" date="2018-05" db="EMBL/GenBank/DDBJ databases">
        <title>Genomic Encyclopedia of Type Strains, Phase IV (KMG-IV): sequencing the most valuable type-strain genomes for metagenomic binning, comparative biology and taxonomic classification.</title>
        <authorList>
            <person name="Goeker M."/>
        </authorList>
    </citation>
    <scope>NUCLEOTIDE SEQUENCE [LARGE SCALE GENOMIC DNA]</scope>
    <source>
        <strain evidence="2 3">DSM 23606</strain>
    </source>
</reference>
<dbReference type="RefSeq" id="WP_110016769.1">
    <property type="nucleotide sequence ID" value="NZ_QGTJ01000001.1"/>
</dbReference>
<organism evidence="2 3">
    <name type="scientific">Plasticicumulans acidivorans</name>
    <dbReference type="NCBI Taxonomy" id="886464"/>
    <lineage>
        <taxon>Bacteria</taxon>
        <taxon>Pseudomonadati</taxon>
        <taxon>Pseudomonadota</taxon>
        <taxon>Gammaproteobacteria</taxon>
        <taxon>Candidatus Competibacteraceae</taxon>
        <taxon>Plasticicumulans</taxon>
    </lineage>
</organism>
<gene>
    <name evidence="2" type="ORF">C7443_101260</name>
</gene>
<accession>A0A317MZV2</accession>
<evidence type="ECO:0000259" key="1">
    <source>
        <dbReference type="Pfam" id="PF14065"/>
    </source>
</evidence>
<dbReference type="AlphaFoldDB" id="A0A317MZV2"/>
<proteinExistence type="predicted"/>
<comment type="caution">
    <text evidence="2">The sequence shown here is derived from an EMBL/GenBank/DDBJ whole genome shotgun (WGS) entry which is preliminary data.</text>
</comment>
<dbReference type="InterPro" id="IPR025351">
    <property type="entry name" value="Pvc16_N"/>
</dbReference>
<dbReference type="EMBL" id="QGTJ01000001">
    <property type="protein sequence ID" value="PWV65775.1"/>
    <property type="molecule type" value="Genomic_DNA"/>
</dbReference>
<evidence type="ECO:0000313" key="2">
    <source>
        <dbReference type="EMBL" id="PWV65775.1"/>
    </source>
</evidence>
<evidence type="ECO:0000313" key="3">
    <source>
        <dbReference type="Proteomes" id="UP000246569"/>
    </source>
</evidence>
<name>A0A317MZV2_9GAMM</name>
<keyword evidence="3" id="KW-1185">Reference proteome</keyword>
<sequence>MASHRAAEAAMLAIEAALKREQPAELIALGAVRLLGSADLARQDLGNLLGLYLHRIALDPAARNRYRQPPPAANAAPQALLPLTLHFLLFPWVGSASSELRLLGWGMQTLARICELDAARIGAFDSEWGEQERAQLQPEEMSAEDLLRVWDGLPLKYRPSVPYVVRTVFVHDTPQPAAGPVRTRLFGYDGEVP</sequence>
<feature type="domain" description="Pvc16 N-terminal" evidence="1">
    <location>
        <begin position="14"/>
        <end position="182"/>
    </location>
</feature>